<feature type="domain" description="Beta-lactamase-related" evidence="1">
    <location>
        <begin position="8"/>
        <end position="119"/>
    </location>
</feature>
<organism evidence="2">
    <name type="scientific">marine metagenome</name>
    <dbReference type="NCBI Taxonomy" id="408172"/>
    <lineage>
        <taxon>unclassified sequences</taxon>
        <taxon>metagenomes</taxon>
        <taxon>ecological metagenomes</taxon>
    </lineage>
</organism>
<dbReference type="SUPFAM" id="SSF56601">
    <property type="entry name" value="beta-lactamase/transpeptidase-like"/>
    <property type="match status" value="1"/>
</dbReference>
<dbReference type="InterPro" id="IPR012338">
    <property type="entry name" value="Beta-lactam/transpept-like"/>
</dbReference>
<name>A0A381WTY6_9ZZZZ</name>
<dbReference type="PANTHER" id="PTHR43283:SF3">
    <property type="entry name" value="BETA-LACTAMASE FAMILY PROTEIN (AFU_ORTHOLOGUE AFUA_5G07500)"/>
    <property type="match status" value="1"/>
</dbReference>
<dbReference type="InterPro" id="IPR050789">
    <property type="entry name" value="Diverse_Enzym_Activities"/>
</dbReference>
<dbReference type="PANTHER" id="PTHR43283">
    <property type="entry name" value="BETA-LACTAMASE-RELATED"/>
    <property type="match status" value="1"/>
</dbReference>
<accession>A0A381WTY6</accession>
<feature type="non-terminal residue" evidence="2">
    <location>
        <position position="119"/>
    </location>
</feature>
<protein>
    <recommendedName>
        <fullName evidence="1">Beta-lactamase-related domain-containing protein</fullName>
    </recommendedName>
</protein>
<reference evidence="2" key="1">
    <citation type="submission" date="2018-05" db="EMBL/GenBank/DDBJ databases">
        <authorList>
            <person name="Lanie J.A."/>
            <person name="Ng W.-L."/>
            <person name="Kazmierczak K.M."/>
            <person name="Andrzejewski T.M."/>
            <person name="Davidsen T.M."/>
            <person name="Wayne K.J."/>
            <person name="Tettelin H."/>
            <person name="Glass J.I."/>
            <person name="Rusch D."/>
            <person name="Podicherti R."/>
            <person name="Tsui H.-C.T."/>
            <person name="Winkler M.E."/>
        </authorList>
    </citation>
    <scope>NUCLEOTIDE SEQUENCE</scope>
</reference>
<dbReference type="Pfam" id="PF00144">
    <property type="entry name" value="Beta-lactamase"/>
    <property type="match status" value="1"/>
</dbReference>
<proteinExistence type="predicted"/>
<dbReference type="EMBL" id="UINC01012815">
    <property type="protein sequence ID" value="SVA55741.1"/>
    <property type="molecule type" value="Genomic_DNA"/>
</dbReference>
<gene>
    <name evidence="2" type="ORF">METZ01_LOCUS108595</name>
</gene>
<evidence type="ECO:0000313" key="2">
    <source>
        <dbReference type="EMBL" id="SVA55741.1"/>
    </source>
</evidence>
<dbReference type="Gene3D" id="3.40.710.10">
    <property type="entry name" value="DD-peptidase/beta-lactamase superfamily"/>
    <property type="match status" value="1"/>
</dbReference>
<evidence type="ECO:0000259" key="1">
    <source>
        <dbReference type="Pfam" id="PF00144"/>
    </source>
</evidence>
<sequence length="119" mass="13726">MKELQFLINQYIEKGLYPGAEWKIMHKEKVFQGKAGCLNLLTGKPLLSNSLYRIWSMTKPIVSVVILQLIEEHKIHLDDAITDYLPQFSNLKVLKYNNSDISNVVDIKNMPTIKDLLSH</sequence>
<dbReference type="AlphaFoldDB" id="A0A381WTY6"/>
<dbReference type="InterPro" id="IPR001466">
    <property type="entry name" value="Beta-lactam-related"/>
</dbReference>